<evidence type="ECO:0000256" key="1">
    <source>
        <dbReference type="SAM" id="MobiDB-lite"/>
    </source>
</evidence>
<sequence length="155" mass="17335">MTLKGMALISDDHGTRHRWSRTRHIAFFSPYKSPHSRAGRPPGQPQEAKTDGPERRRPGAVAELAVEAQDPRMLHLRPGVRDRASPGRPHEKAQSRSIRCYPGPERNDVVVFPTTSSSAPSEETQQQESFVFRSELDSSGEYRFAVSAWEGGFHG</sequence>
<name>A5AZT9_VITVI</name>
<dbReference type="AlphaFoldDB" id="A5AZT9"/>
<evidence type="ECO:0000313" key="2">
    <source>
        <dbReference type="EMBL" id="CAN82735.1"/>
    </source>
</evidence>
<reference evidence="2" key="1">
    <citation type="journal article" date="2007" name="PLoS ONE">
        <title>The first genome sequence of an elite grapevine cultivar (Pinot noir Vitis vinifera L.): coping with a highly heterozygous genome.</title>
        <authorList>
            <person name="Velasco R."/>
            <person name="Zharkikh A."/>
            <person name="Troggio M."/>
            <person name="Cartwright D.A."/>
            <person name="Cestaro A."/>
            <person name="Pruss D."/>
            <person name="Pindo M."/>
            <person name="FitzGerald L.M."/>
            <person name="Vezzulli S."/>
            <person name="Reid J."/>
            <person name="Malacarne G."/>
            <person name="Iliev D."/>
            <person name="Coppola G."/>
            <person name="Wardell B."/>
            <person name="Micheletti D."/>
            <person name="Macalma T."/>
            <person name="Facci M."/>
            <person name="Mitchell J.T."/>
            <person name="Perazzolli M."/>
            <person name="Eldredge G."/>
            <person name="Gatto P."/>
            <person name="Oyzerski R."/>
            <person name="Moretto M."/>
            <person name="Gutin N."/>
            <person name="Stefanini M."/>
            <person name="Chen Y."/>
            <person name="Segala C."/>
            <person name="Davenport C."/>
            <person name="Dematte L."/>
            <person name="Mraz A."/>
            <person name="Battilana J."/>
            <person name="Stormo K."/>
            <person name="Costa F."/>
            <person name="Tao Q."/>
            <person name="Si-Ammour A."/>
            <person name="Harkins T."/>
            <person name="Lackey A."/>
            <person name="Perbost C."/>
            <person name="Taillon B."/>
            <person name="Stella A."/>
            <person name="Solovyev V."/>
            <person name="Fawcett J.A."/>
            <person name="Sterck L."/>
            <person name="Vandepoele K."/>
            <person name="Grando S.M."/>
            <person name="Toppo S."/>
            <person name="Moser C."/>
            <person name="Lanchbury J."/>
            <person name="Bogden R."/>
            <person name="Skolnick M."/>
            <person name="Sgaramella V."/>
            <person name="Bhatnagar S.K."/>
            <person name="Fontana P."/>
            <person name="Gutin A."/>
            <person name="Van de Peer Y."/>
            <person name="Salamini F."/>
            <person name="Viola R."/>
        </authorList>
    </citation>
    <scope>NUCLEOTIDE SEQUENCE</scope>
</reference>
<feature type="compositionally biased region" description="Basic and acidic residues" evidence="1">
    <location>
        <begin position="48"/>
        <end position="57"/>
    </location>
</feature>
<dbReference type="EMBL" id="AM441712">
    <property type="protein sequence ID" value="CAN82735.1"/>
    <property type="molecule type" value="Genomic_DNA"/>
</dbReference>
<gene>
    <name evidence="2" type="ORF">VITISV_035535</name>
</gene>
<proteinExistence type="predicted"/>
<organism evidence="2">
    <name type="scientific">Vitis vinifera</name>
    <name type="common">Grape</name>
    <dbReference type="NCBI Taxonomy" id="29760"/>
    <lineage>
        <taxon>Eukaryota</taxon>
        <taxon>Viridiplantae</taxon>
        <taxon>Streptophyta</taxon>
        <taxon>Embryophyta</taxon>
        <taxon>Tracheophyta</taxon>
        <taxon>Spermatophyta</taxon>
        <taxon>Magnoliopsida</taxon>
        <taxon>eudicotyledons</taxon>
        <taxon>Gunneridae</taxon>
        <taxon>Pentapetalae</taxon>
        <taxon>rosids</taxon>
        <taxon>Vitales</taxon>
        <taxon>Vitaceae</taxon>
        <taxon>Viteae</taxon>
        <taxon>Vitis</taxon>
    </lineage>
</organism>
<protein>
    <submittedName>
        <fullName evidence="2">Uncharacterized protein</fullName>
    </submittedName>
</protein>
<accession>A5AZT9</accession>
<feature type="compositionally biased region" description="Basic and acidic residues" evidence="1">
    <location>
        <begin position="75"/>
        <end position="94"/>
    </location>
</feature>
<feature type="region of interest" description="Disordered" evidence="1">
    <location>
        <begin position="75"/>
        <end position="106"/>
    </location>
</feature>
<feature type="region of interest" description="Disordered" evidence="1">
    <location>
        <begin position="28"/>
        <end position="59"/>
    </location>
</feature>